<evidence type="ECO:0000313" key="2">
    <source>
        <dbReference type="Proteomes" id="UP000234681"/>
    </source>
</evidence>
<name>A6K001_RAT</name>
<dbReference type="EMBL" id="CH474009">
    <property type="protein sequence ID" value="EDL97634.1"/>
    <property type="molecule type" value="Genomic_DNA"/>
</dbReference>
<proteinExistence type="predicted"/>
<gene>
    <name evidence="1" type="ORF">rCG_42827</name>
</gene>
<accession>A6K001</accession>
<reference evidence="1 2" key="1">
    <citation type="submission" date="2005-09" db="EMBL/GenBank/DDBJ databases">
        <authorList>
            <person name="Mural R.J."/>
            <person name="Li P.W."/>
            <person name="Adams M.D."/>
            <person name="Amanatides P.G."/>
            <person name="Baden-Tillson H."/>
            <person name="Barnstead M."/>
            <person name="Chin S.H."/>
            <person name="Dew I."/>
            <person name="Evans C.A."/>
            <person name="Ferriera S."/>
            <person name="Flanigan M."/>
            <person name="Fosler C."/>
            <person name="Glodek A."/>
            <person name="Gu Z."/>
            <person name="Holt R.A."/>
            <person name="Jennings D."/>
            <person name="Kraft C.L."/>
            <person name="Lu F."/>
            <person name="Nguyen T."/>
            <person name="Nusskern D.R."/>
            <person name="Pfannkoch C.M."/>
            <person name="Sitter C."/>
            <person name="Sutton G.G."/>
            <person name="Venter J.C."/>
            <person name="Wang Z."/>
            <person name="Woodage T."/>
            <person name="Zheng X.H."/>
            <person name="Zhong F."/>
        </authorList>
    </citation>
    <scope>NUCLEOTIDE SEQUENCE [LARGE SCALE GENOMIC DNA]</scope>
    <source>
        <strain>BN</strain>
        <strain evidence="2">Sprague-Dawley</strain>
    </source>
</reference>
<dbReference type="Proteomes" id="UP000234681">
    <property type="component" value="Chromosome X"/>
</dbReference>
<sequence length="71" mass="8325">MNDHKPTQFSGESQYIQLVFFFSYRKPGLLLQETWTIPYILKKANDTPLFPTYTLYLDSHQPPSPQNTLCD</sequence>
<protein>
    <submittedName>
        <fullName evidence="1">RCG42827</fullName>
    </submittedName>
</protein>
<evidence type="ECO:0000313" key="1">
    <source>
        <dbReference type="EMBL" id="EDL97634.1"/>
    </source>
</evidence>
<dbReference type="AlphaFoldDB" id="A6K001"/>
<organism evidence="1 2">
    <name type="scientific">Rattus norvegicus</name>
    <name type="common">Rat</name>
    <dbReference type="NCBI Taxonomy" id="10116"/>
    <lineage>
        <taxon>Eukaryota</taxon>
        <taxon>Metazoa</taxon>
        <taxon>Chordata</taxon>
        <taxon>Craniata</taxon>
        <taxon>Vertebrata</taxon>
        <taxon>Euteleostomi</taxon>
        <taxon>Mammalia</taxon>
        <taxon>Eutheria</taxon>
        <taxon>Euarchontoglires</taxon>
        <taxon>Glires</taxon>
        <taxon>Rodentia</taxon>
        <taxon>Myomorpha</taxon>
        <taxon>Muroidea</taxon>
        <taxon>Muridae</taxon>
        <taxon>Murinae</taxon>
        <taxon>Rattus</taxon>
    </lineage>
</organism>